<evidence type="ECO:0000259" key="1">
    <source>
        <dbReference type="Pfam" id="PF00534"/>
    </source>
</evidence>
<evidence type="ECO:0000259" key="3">
    <source>
        <dbReference type="Pfam" id="PF13439"/>
    </source>
</evidence>
<proteinExistence type="predicted"/>
<name>A0A5C8EH20_9SPIR</name>
<dbReference type="InterPro" id="IPR001296">
    <property type="entry name" value="Glyco_trans_1"/>
</dbReference>
<dbReference type="InterPro" id="IPR029044">
    <property type="entry name" value="Nucleotide-diphossugar_trans"/>
</dbReference>
<comment type="caution">
    <text evidence="4">The sequence shown here is derived from an EMBL/GenBank/DDBJ whole genome shotgun (WGS) entry which is preliminary data.</text>
</comment>
<dbReference type="RefSeq" id="WP_147771500.1">
    <property type="nucleotide sequence ID" value="NZ_SAYB01000007.1"/>
</dbReference>
<keyword evidence="4" id="KW-0808">Transferase</keyword>
<evidence type="ECO:0000313" key="5">
    <source>
        <dbReference type="Proteomes" id="UP000322814"/>
    </source>
</evidence>
<dbReference type="Pfam" id="PF00535">
    <property type="entry name" value="Glycos_transf_2"/>
    <property type="match status" value="1"/>
</dbReference>
<dbReference type="EMBL" id="SAYB01000007">
    <property type="protein sequence ID" value="TXJ35370.1"/>
    <property type="molecule type" value="Genomic_DNA"/>
</dbReference>
<dbReference type="Gene3D" id="3.90.550.10">
    <property type="entry name" value="Spore Coat Polysaccharide Biosynthesis Protein SpsA, Chain A"/>
    <property type="match status" value="1"/>
</dbReference>
<dbReference type="PANTHER" id="PTHR12526">
    <property type="entry name" value="GLYCOSYLTRANSFERASE"/>
    <property type="match status" value="1"/>
</dbReference>
<accession>A0A5C8EH20</accession>
<dbReference type="Pfam" id="PF00534">
    <property type="entry name" value="Glycos_transf_1"/>
    <property type="match status" value="1"/>
</dbReference>
<reference evidence="4 5" key="1">
    <citation type="journal article" date="1992" name="Lakartidningen">
        <title>[Penicillin V and not amoxicillin is the first choice preparation in acute otitis].</title>
        <authorList>
            <person name="Kamme C."/>
            <person name="Lundgren K."/>
            <person name="Prellner K."/>
        </authorList>
    </citation>
    <scope>NUCLEOTIDE SEQUENCE [LARGE SCALE GENOMIC DNA]</scope>
    <source>
        <strain evidence="4 5">PC4580III</strain>
    </source>
</reference>
<dbReference type="SUPFAM" id="SSF53448">
    <property type="entry name" value="Nucleotide-diphospho-sugar transferases"/>
    <property type="match status" value="1"/>
</dbReference>
<dbReference type="AlphaFoldDB" id="A0A5C8EH20"/>
<organism evidence="4 5">
    <name type="scientific">Brachyspira aalborgi</name>
    <dbReference type="NCBI Taxonomy" id="29522"/>
    <lineage>
        <taxon>Bacteria</taxon>
        <taxon>Pseudomonadati</taxon>
        <taxon>Spirochaetota</taxon>
        <taxon>Spirochaetia</taxon>
        <taxon>Brachyspirales</taxon>
        <taxon>Brachyspiraceae</taxon>
        <taxon>Brachyspira</taxon>
    </lineage>
</organism>
<sequence length="729" mass="85661">MKVSIIINTLNRGHTLENTIKSLFYLDYKYDYEVIIVDGNSTDNTTEILDKYKRYIKIGNCPYANLSMSRNIGIAMADTNYIAFIDDDAIPESEWLTNIMKKFDKEDVAAVGGPVYYSNGINFQKKRFIINRFANDYSKSKSPVHSFPHSFEFYGVIGCNSIFRKDYVLKVGGFNEQYDYFLDETELCSRLIDYGYRIEYSEDAFVHHKYSTSAIRNNEKVFLDYSKIIKNVIYFIKTYENIIKDKALINKTIEEKIKDVYNLNKHYFNNNIINETEYNSAIKSIKKGIEEGFKDSKRGYHLFIKEETLYNNKSLFKKFNPYLEKEKRLNICYLVNEYYPDIRGGIGKFVYILAREVAKLGHQVHVITLTRDNIERVDFEENVWVHRIKVNNYPKSLLEYNTVNDNFNQNRMNTLYSHYEEILKINKKCKVDVVQTPIWDSLGFYALFDTRFNLVTTLHTSLKTVYEGIYHINEEVEFHIEIEEYLLNKNKFIVSNSKAIEKQYNQYYNDACEGKTFLIPHGLEDISKLVKKHDKKLSDNIEILFVGRLEHRKGIDIIFECIPYICQKYNNVIFRFLGDDTINMPNSEKTYKDYFLSKYNEFKDRVIFEGYISDEEIINRYSNCDIFIAPSRFESFGLIFLEAMIFSKPVIGTNVGGIPEAVSDGVSGILIEDENSEDLKNALIKLIENKDIRESMGKNGRRIYEEKFTAEIMANKFIDYYKNILKCRS</sequence>
<dbReference type="SUPFAM" id="SSF53756">
    <property type="entry name" value="UDP-Glycosyltransferase/glycogen phosphorylase"/>
    <property type="match status" value="1"/>
</dbReference>
<dbReference type="Gene3D" id="3.40.50.2000">
    <property type="entry name" value="Glycogen Phosphorylase B"/>
    <property type="match status" value="2"/>
</dbReference>
<feature type="domain" description="Glycosyltransferase subfamily 4-like N-terminal" evidence="3">
    <location>
        <begin position="344"/>
        <end position="523"/>
    </location>
</feature>
<gene>
    <name evidence="4" type="ORF">EPJ78_10655</name>
</gene>
<dbReference type="Pfam" id="PF13439">
    <property type="entry name" value="Glyco_transf_4"/>
    <property type="match status" value="1"/>
</dbReference>
<dbReference type="InterPro" id="IPR001173">
    <property type="entry name" value="Glyco_trans_2-like"/>
</dbReference>
<evidence type="ECO:0000259" key="2">
    <source>
        <dbReference type="Pfam" id="PF00535"/>
    </source>
</evidence>
<protein>
    <submittedName>
        <fullName evidence="4">Glycosyltransferase</fullName>
    </submittedName>
</protein>
<feature type="domain" description="Glycosyltransferase 2-like" evidence="2">
    <location>
        <begin position="4"/>
        <end position="168"/>
    </location>
</feature>
<dbReference type="PANTHER" id="PTHR12526:SF572">
    <property type="entry name" value="BLL5144 PROTEIN"/>
    <property type="match status" value="1"/>
</dbReference>
<dbReference type="CDD" id="cd03801">
    <property type="entry name" value="GT4_PimA-like"/>
    <property type="match status" value="1"/>
</dbReference>
<feature type="domain" description="Glycosyl transferase family 1" evidence="1">
    <location>
        <begin position="536"/>
        <end position="702"/>
    </location>
</feature>
<dbReference type="GO" id="GO:0016757">
    <property type="term" value="F:glycosyltransferase activity"/>
    <property type="evidence" value="ECO:0007669"/>
    <property type="project" value="InterPro"/>
</dbReference>
<dbReference type="InterPro" id="IPR028098">
    <property type="entry name" value="Glyco_trans_4-like_N"/>
</dbReference>
<dbReference type="Proteomes" id="UP000322814">
    <property type="component" value="Unassembled WGS sequence"/>
</dbReference>
<evidence type="ECO:0000313" key="4">
    <source>
        <dbReference type="EMBL" id="TXJ35370.1"/>
    </source>
</evidence>